<dbReference type="STRING" id="35722.A0A0B7MXA8"/>
<dbReference type="InterPro" id="IPR013762">
    <property type="entry name" value="Integrase-like_cat_sf"/>
</dbReference>
<dbReference type="AlphaFoldDB" id="A0A0B7MXA8"/>
<dbReference type="Gene3D" id="1.10.443.10">
    <property type="entry name" value="Intergrase catalytic core"/>
    <property type="match status" value="1"/>
</dbReference>
<sequence length="171" mass="19188">DYVKTKLSPTVTLYLEQLQLKTILLLCMSTMWRPRSDIGRLQYCDIIFKKDDTGGTSSFRIHSRNPKEGPVKSTILGELSDEDMCTVRTLFTFILKTASLRKDLPEDHTLFLTYVDSPKNSTSVKPTTVANWVKTAMAEAGIDTKDYQAHSIRAASSTKAVELGHSIQEVK</sequence>
<dbReference type="EMBL" id="LN724659">
    <property type="protein sequence ID" value="CEP10671.1"/>
    <property type="molecule type" value="Genomic_DNA"/>
</dbReference>
<dbReference type="OrthoDB" id="2221171at2759"/>
<dbReference type="PANTHER" id="PTHR35617:SF3">
    <property type="entry name" value="CORE-BINDING (CB) DOMAIN-CONTAINING PROTEIN"/>
    <property type="match status" value="1"/>
</dbReference>
<evidence type="ECO:0000313" key="2">
    <source>
        <dbReference type="EMBL" id="CEP10671.1"/>
    </source>
</evidence>
<dbReference type="SUPFAM" id="SSF56349">
    <property type="entry name" value="DNA breaking-rejoining enzymes"/>
    <property type="match status" value="1"/>
</dbReference>
<name>A0A0B7MXA8_9FUNG</name>
<reference evidence="2 3" key="1">
    <citation type="submission" date="2014-09" db="EMBL/GenBank/DDBJ databases">
        <authorList>
            <person name="Ellenberger Sabrina"/>
        </authorList>
    </citation>
    <scope>NUCLEOTIDE SEQUENCE [LARGE SCALE GENOMIC DNA]</scope>
    <source>
        <strain evidence="2 3">CBS 412.66</strain>
    </source>
</reference>
<feature type="non-terminal residue" evidence="2">
    <location>
        <position position="1"/>
    </location>
</feature>
<protein>
    <recommendedName>
        <fullName evidence="4">Tyr recombinase domain-containing protein</fullName>
    </recommendedName>
</protein>
<keyword evidence="3" id="KW-1185">Reference proteome</keyword>
<keyword evidence="1" id="KW-0233">DNA recombination</keyword>
<evidence type="ECO:0008006" key="4">
    <source>
        <dbReference type="Google" id="ProtNLM"/>
    </source>
</evidence>
<dbReference type="GO" id="GO:0015074">
    <property type="term" value="P:DNA integration"/>
    <property type="evidence" value="ECO:0007669"/>
    <property type="project" value="InterPro"/>
</dbReference>
<dbReference type="GO" id="GO:0003677">
    <property type="term" value="F:DNA binding"/>
    <property type="evidence" value="ECO:0007669"/>
    <property type="project" value="InterPro"/>
</dbReference>
<evidence type="ECO:0000313" key="3">
    <source>
        <dbReference type="Proteomes" id="UP000054107"/>
    </source>
</evidence>
<accession>A0A0B7MXA8</accession>
<evidence type="ECO:0000256" key="1">
    <source>
        <dbReference type="ARBA" id="ARBA00023172"/>
    </source>
</evidence>
<proteinExistence type="predicted"/>
<dbReference type="InterPro" id="IPR011010">
    <property type="entry name" value="DNA_brk_join_enz"/>
</dbReference>
<dbReference type="GO" id="GO:0006310">
    <property type="term" value="P:DNA recombination"/>
    <property type="evidence" value="ECO:0007669"/>
    <property type="project" value="UniProtKB-KW"/>
</dbReference>
<gene>
    <name evidence="2" type="primary">PARPA_04400.1 scaffold 12931</name>
</gene>
<dbReference type="PANTHER" id="PTHR35617">
    <property type="entry name" value="PHAGE_INTEGRASE DOMAIN-CONTAINING PROTEIN"/>
    <property type="match status" value="1"/>
</dbReference>
<organism evidence="2 3">
    <name type="scientific">Parasitella parasitica</name>
    <dbReference type="NCBI Taxonomy" id="35722"/>
    <lineage>
        <taxon>Eukaryota</taxon>
        <taxon>Fungi</taxon>
        <taxon>Fungi incertae sedis</taxon>
        <taxon>Mucoromycota</taxon>
        <taxon>Mucoromycotina</taxon>
        <taxon>Mucoromycetes</taxon>
        <taxon>Mucorales</taxon>
        <taxon>Mucorineae</taxon>
        <taxon>Mucoraceae</taxon>
        <taxon>Parasitella</taxon>
    </lineage>
</organism>
<dbReference type="Proteomes" id="UP000054107">
    <property type="component" value="Unassembled WGS sequence"/>
</dbReference>